<feature type="transmembrane region" description="Helical" evidence="6">
    <location>
        <begin position="149"/>
        <end position="174"/>
    </location>
</feature>
<evidence type="ECO:0000313" key="10">
    <source>
        <dbReference type="Proteomes" id="UP000006671"/>
    </source>
</evidence>
<dbReference type="PROSITE" id="PS50845">
    <property type="entry name" value="RETICULON"/>
    <property type="match status" value="1"/>
</dbReference>
<evidence type="ECO:0000256" key="1">
    <source>
        <dbReference type="ARBA" id="ARBA00004477"/>
    </source>
</evidence>
<dbReference type="STRING" id="5762.D2VTW9"/>
<dbReference type="Proteomes" id="UP000006671">
    <property type="component" value="Unassembled WGS sequence"/>
</dbReference>
<dbReference type="EMBL" id="GG738897">
    <property type="protein sequence ID" value="EFC39794.1"/>
    <property type="molecule type" value="Genomic_DNA"/>
</dbReference>
<name>D2VTW9_NAEGR</name>
<dbReference type="eggNOG" id="KOG1792">
    <property type="taxonomic scope" value="Eukaryota"/>
</dbReference>
<dbReference type="OrthoDB" id="567788at2759"/>
<keyword evidence="3 6" id="KW-0256">Endoplasmic reticulum</keyword>
<dbReference type="RefSeq" id="XP_002672538.1">
    <property type="nucleotide sequence ID" value="XM_002672492.1"/>
</dbReference>
<protein>
    <recommendedName>
        <fullName evidence="6">Reticulon-like protein</fullName>
    </recommendedName>
</protein>
<feature type="transmembrane region" description="Helical" evidence="6">
    <location>
        <begin position="245"/>
        <end position="263"/>
    </location>
</feature>
<feature type="compositionally biased region" description="Low complexity" evidence="7">
    <location>
        <begin position="59"/>
        <end position="91"/>
    </location>
</feature>
<feature type="transmembrane region" description="Helical" evidence="6">
    <location>
        <begin position="120"/>
        <end position="142"/>
    </location>
</feature>
<sequence>MSAEELEQTSFTALDDDEKVEETTTPVTTTPEVPATITPVVETVADVVEEKPKAVVTPVVASTSPTTTTTSTPKVAATTTPTSTLTATPVKRSSKGQPLPFSINPTDQTPVEQLSLADILMWRNIFVTVPVFLAIQALFLLLCKYEFTLVNLIGKVVFIQVLISVGYMVVFKIIQNNPNHTFPFQNVEISQELVNKIVTGIVANVNSGLKYYLDILSCKELGKTLAFGVVVLIVSWLGKKMAGETFLYLALNVLFTLPLIYEWKQDEIDSVLKIACDQSKKYIDLGISKLPPQAKDILAKLGLDGKKNQ</sequence>
<organism evidence="10">
    <name type="scientific">Naegleria gruberi</name>
    <name type="common">Amoeba</name>
    <dbReference type="NCBI Taxonomy" id="5762"/>
    <lineage>
        <taxon>Eukaryota</taxon>
        <taxon>Discoba</taxon>
        <taxon>Heterolobosea</taxon>
        <taxon>Tetramitia</taxon>
        <taxon>Eutetramitia</taxon>
        <taxon>Vahlkampfiidae</taxon>
        <taxon>Naegleria</taxon>
    </lineage>
</organism>
<reference evidence="9 10" key="1">
    <citation type="journal article" date="2010" name="Cell">
        <title>The genome of Naegleria gruberi illuminates early eukaryotic versatility.</title>
        <authorList>
            <person name="Fritz-Laylin L.K."/>
            <person name="Prochnik S.E."/>
            <person name="Ginger M.L."/>
            <person name="Dacks J.B."/>
            <person name="Carpenter M.L."/>
            <person name="Field M.C."/>
            <person name="Kuo A."/>
            <person name="Paredez A."/>
            <person name="Chapman J."/>
            <person name="Pham J."/>
            <person name="Shu S."/>
            <person name="Neupane R."/>
            <person name="Cipriano M."/>
            <person name="Mancuso J."/>
            <person name="Tu H."/>
            <person name="Salamov A."/>
            <person name="Lindquist E."/>
            <person name="Shapiro H."/>
            <person name="Lucas S."/>
            <person name="Grigoriev I.V."/>
            <person name="Cande W.Z."/>
            <person name="Fulton C."/>
            <person name="Rokhsar D.S."/>
            <person name="Dawson S.C."/>
        </authorList>
    </citation>
    <scope>NUCLEOTIDE SEQUENCE [LARGE SCALE GENOMIC DNA]</scope>
    <source>
        <strain evidence="9 10">NEG-M</strain>
    </source>
</reference>
<feature type="region of interest" description="Disordered" evidence="7">
    <location>
        <begin position="59"/>
        <end position="104"/>
    </location>
</feature>
<gene>
    <name evidence="9" type="ORF">NAEGRDRAFT_59208</name>
</gene>
<feature type="transmembrane region" description="Helical" evidence="6">
    <location>
        <begin position="221"/>
        <end position="238"/>
    </location>
</feature>
<dbReference type="VEuPathDB" id="AmoebaDB:NAEGRDRAFT_59208"/>
<keyword evidence="5 6" id="KW-0472">Membrane</keyword>
<keyword evidence="10" id="KW-1185">Reference proteome</keyword>
<dbReference type="PANTHER" id="PTHR10994">
    <property type="entry name" value="RETICULON"/>
    <property type="match status" value="1"/>
</dbReference>
<dbReference type="InterPro" id="IPR003388">
    <property type="entry name" value="Reticulon"/>
</dbReference>
<dbReference type="AlphaFoldDB" id="D2VTW9"/>
<evidence type="ECO:0000259" key="8">
    <source>
        <dbReference type="PROSITE" id="PS50845"/>
    </source>
</evidence>
<dbReference type="InParanoid" id="D2VTW9"/>
<keyword evidence="4 6" id="KW-1133">Transmembrane helix</keyword>
<feature type="compositionally biased region" description="Low complexity" evidence="7">
    <location>
        <begin position="23"/>
        <end position="34"/>
    </location>
</feature>
<evidence type="ECO:0000256" key="2">
    <source>
        <dbReference type="ARBA" id="ARBA00022692"/>
    </source>
</evidence>
<dbReference type="OMA" id="ESHDFIN"/>
<feature type="region of interest" description="Disordered" evidence="7">
    <location>
        <begin position="1"/>
        <end position="34"/>
    </location>
</feature>
<evidence type="ECO:0000256" key="5">
    <source>
        <dbReference type="ARBA" id="ARBA00023136"/>
    </source>
</evidence>
<feature type="domain" description="Reticulon" evidence="8">
    <location>
        <begin position="116"/>
        <end position="309"/>
    </location>
</feature>
<evidence type="ECO:0000256" key="3">
    <source>
        <dbReference type="ARBA" id="ARBA00022824"/>
    </source>
</evidence>
<dbReference type="PANTHER" id="PTHR10994:SF193">
    <property type="entry name" value="RETICULON-LIKE PROTEIN"/>
    <property type="match status" value="1"/>
</dbReference>
<evidence type="ECO:0000256" key="6">
    <source>
        <dbReference type="RuleBase" id="RU363132"/>
    </source>
</evidence>
<proteinExistence type="predicted"/>
<dbReference type="InterPro" id="IPR045064">
    <property type="entry name" value="Reticulon-like"/>
</dbReference>
<comment type="subcellular location">
    <subcellularLocation>
        <location evidence="1 6">Endoplasmic reticulum membrane</location>
        <topology evidence="1 6">Multi-pass membrane protein</topology>
    </subcellularLocation>
</comment>
<dbReference type="GO" id="GO:0005789">
    <property type="term" value="C:endoplasmic reticulum membrane"/>
    <property type="evidence" value="ECO:0007669"/>
    <property type="project" value="UniProtKB-SubCell"/>
</dbReference>
<dbReference type="GO" id="GO:0009617">
    <property type="term" value="P:response to bacterium"/>
    <property type="evidence" value="ECO:0007669"/>
    <property type="project" value="InterPro"/>
</dbReference>
<dbReference type="KEGG" id="ngr:NAEGRDRAFT_59208"/>
<accession>D2VTW9</accession>
<evidence type="ECO:0000256" key="4">
    <source>
        <dbReference type="ARBA" id="ARBA00022989"/>
    </source>
</evidence>
<dbReference type="GeneID" id="8858567"/>
<evidence type="ECO:0000256" key="7">
    <source>
        <dbReference type="SAM" id="MobiDB-lite"/>
    </source>
</evidence>
<evidence type="ECO:0000313" key="9">
    <source>
        <dbReference type="EMBL" id="EFC39794.1"/>
    </source>
</evidence>
<dbReference type="Pfam" id="PF02453">
    <property type="entry name" value="Reticulon"/>
    <property type="match status" value="1"/>
</dbReference>
<keyword evidence="2 6" id="KW-0812">Transmembrane</keyword>